<protein>
    <recommendedName>
        <fullName evidence="1">N-acetyltransferase domain-containing protein</fullName>
    </recommendedName>
</protein>
<dbReference type="OrthoDB" id="7001268at2"/>
<dbReference type="PATRIC" id="fig|879567.3.peg.1415"/>
<dbReference type="PROSITE" id="PS51186">
    <property type="entry name" value="GNAT"/>
    <property type="match status" value="1"/>
</dbReference>
<dbReference type="Gene3D" id="3.40.630.30">
    <property type="match status" value="1"/>
</dbReference>
<evidence type="ECO:0000313" key="2">
    <source>
        <dbReference type="EMBL" id="CCH48596.1"/>
    </source>
</evidence>
<dbReference type="BioCyc" id="DPIE1322246:BN4_RS06795-MONOMER"/>
<sequence length="165" mass="19231">MFFKEIQPRMADAHLIMDWRNDPVTLQMFYHSSPKKMPEFYTEYLEEYFHEKQCPAVFAFLNDVPVAFLRFEEYQDLECVGRAMDISINVNPAERKKGMGVQVLKAAMGYLRERGISCVIAEIKVENDASIGAFRSAGFEYLDSKQKMIHDIQKSIPIVRYVKML</sequence>
<reference evidence="3" key="2">
    <citation type="journal article" date="2013" name="Stand. Genomic Sci.">
        <title>Complete genome sequence of Desulfocapsa sulfexigens, a marine deltaproteobacterium specialized in disproportionating inorganic sulfur compounds.</title>
        <authorList>
            <person name="Finster K.W."/>
            <person name="Kjeldsen K.U."/>
            <person name="Kube M."/>
            <person name="Reinhardt R."/>
            <person name="Mussmann M."/>
            <person name="Amann R."/>
            <person name="Schreiber L."/>
        </authorList>
    </citation>
    <scope>NUCLEOTIDE SEQUENCE [LARGE SCALE GENOMIC DNA]</scope>
    <source>
        <strain evidence="3">DSM 10523 / SB164P1</strain>
    </source>
</reference>
<name>M1WJW5_PSEP2</name>
<evidence type="ECO:0000313" key="3">
    <source>
        <dbReference type="Proteomes" id="UP000011724"/>
    </source>
</evidence>
<gene>
    <name evidence="2" type="ordered locus">BN4_11359</name>
</gene>
<dbReference type="AlphaFoldDB" id="M1WJW5"/>
<accession>M1WJW5</accession>
<evidence type="ECO:0000259" key="1">
    <source>
        <dbReference type="PROSITE" id="PS51186"/>
    </source>
</evidence>
<dbReference type="Pfam" id="PF00583">
    <property type="entry name" value="Acetyltransf_1"/>
    <property type="match status" value="1"/>
</dbReference>
<dbReference type="EMBL" id="FO203427">
    <property type="protein sequence ID" value="CCH48596.1"/>
    <property type="molecule type" value="Genomic_DNA"/>
</dbReference>
<dbReference type="STRING" id="1322246.BN4_11359"/>
<dbReference type="CDD" id="cd04301">
    <property type="entry name" value="NAT_SF"/>
    <property type="match status" value="1"/>
</dbReference>
<organism evidence="2 3">
    <name type="scientific">Pseudodesulfovibrio piezophilus (strain DSM 21447 / JCM 15486 / C1TLV30)</name>
    <name type="common">Desulfovibrio piezophilus</name>
    <dbReference type="NCBI Taxonomy" id="1322246"/>
    <lineage>
        <taxon>Bacteria</taxon>
        <taxon>Pseudomonadati</taxon>
        <taxon>Thermodesulfobacteriota</taxon>
        <taxon>Desulfovibrionia</taxon>
        <taxon>Desulfovibrionales</taxon>
        <taxon>Desulfovibrionaceae</taxon>
    </lineage>
</organism>
<dbReference type="RefSeq" id="WP_015414642.1">
    <property type="nucleotide sequence ID" value="NC_020409.1"/>
</dbReference>
<dbReference type="KEGG" id="dpi:BN4_11359"/>
<dbReference type="GO" id="GO:0016747">
    <property type="term" value="F:acyltransferase activity, transferring groups other than amino-acyl groups"/>
    <property type="evidence" value="ECO:0007669"/>
    <property type="project" value="InterPro"/>
</dbReference>
<dbReference type="HOGENOM" id="CLU_1608205_0_0_7"/>
<dbReference type="eggNOG" id="COG1670">
    <property type="taxonomic scope" value="Bacteria"/>
</dbReference>
<dbReference type="InterPro" id="IPR000182">
    <property type="entry name" value="GNAT_dom"/>
</dbReference>
<dbReference type="InterPro" id="IPR016181">
    <property type="entry name" value="Acyl_CoA_acyltransferase"/>
</dbReference>
<proteinExistence type="predicted"/>
<dbReference type="Proteomes" id="UP000011724">
    <property type="component" value="Chromosome"/>
</dbReference>
<reference evidence="2 3" key="1">
    <citation type="journal article" date="2013" name="PLoS ONE">
        <title>The first genomic and proteomic characterization of a deep-sea sulfate reducer: insights into the piezophilic lifestyle of Desulfovibrio piezophilus.</title>
        <authorList>
            <person name="Pradel N."/>
            <person name="Ji B."/>
            <person name="Gimenez G."/>
            <person name="Talla E."/>
            <person name="Lenoble P."/>
            <person name="Garel M."/>
            <person name="Tamburini C."/>
            <person name="Fourquet P."/>
            <person name="Lebrun R."/>
            <person name="Bertin P."/>
            <person name="Denis Y."/>
            <person name="Pophillat M."/>
            <person name="Barbe V."/>
            <person name="Ollivier B."/>
            <person name="Dolla A."/>
        </authorList>
    </citation>
    <scope>NUCLEOTIDE SEQUENCE [LARGE SCALE GENOMIC DNA]</scope>
    <source>
        <strain evidence="3">DSM 10523 / SB164P1</strain>
    </source>
</reference>
<dbReference type="SUPFAM" id="SSF55729">
    <property type="entry name" value="Acyl-CoA N-acyltransferases (Nat)"/>
    <property type="match status" value="1"/>
</dbReference>
<keyword evidence="3" id="KW-1185">Reference proteome</keyword>
<feature type="domain" description="N-acetyltransferase" evidence="1">
    <location>
        <begin position="1"/>
        <end position="165"/>
    </location>
</feature>